<dbReference type="AlphaFoldDB" id="A0A7W8BHI1"/>
<proteinExistence type="predicted"/>
<organism evidence="1 2">
    <name type="scientific">Streptomyces griseoloalbus</name>
    <dbReference type="NCBI Taxonomy" id="67303"/>
    <lineage>
        <taxon>Bacteria</taxon>
        <taxon>Bacillati</taxon>
        <taxon>Actinomycetota</taxon>
        <taxon>Actinomycetes</taxon>
        <taxon>Kitasatosporales</taxon>
        <taxon>Streptomycetaceae</taxon>
        <taxon>Streptomyces</taxon>
    </lineage>
</organism>
<evidence type="ECO:0000313" key="2">
    <source>
        <dbReference type="Proteomes" id="UP000568022"/>
    </source>
</evidence>
<dbReference type="EMBL" id="JACHJE010000001">
    <property type="protein sequence ID" value="MBB5123420.1"/>
    <property type="molecule type" value="Genomic_DNA"/>
</dbReference>
<comment type="caution">
    <text evidence="1">The sequence shown here is derived from an EMBL/GenBank/DDBJ whole genome shotgun (WGS) entry which is preliminary data.</text>
</comment>
<accession>A0A7W8BHI1</accession>
<sequence>METTTEPTDAPTLDRTQILTEVRTITQLRLEVPTLSDTVQHTNTVSGMLRALLDETRGDERRRCA</sequence>
<gene>
    <name evidence="1" type="ORF">FHS32_000132</name>
</gene>
<dbReference type="Proteomes" id="UP000568022">
    <property type="component" value="Unassembled WGS sequence"/>
</dbReference>
<name>A0A7W8BHI1_9ACTN</name>
<protein>
    <submittedName>
        <fullName evidence="1">Uncharacterized protein</fullName>
    </submittedName>
</protein>
<keyword evidence="2" id="KW-1185">Reference proteome</keyword>
<reference evidence="1 2" key="1">
    <citation type="submission" date="2020-08" db="EMBL/GenBank/DDBJ databases">
        <title>Genomic Encyclopedia of Type Strains, Phase III (KMG-III): the genomes of soil and plant-associated and newly described type strains.</title>
        <authorList>
            <person name="Whitman W."/>
        </authorList>
    </citation>
    <scope>NUCLEOTIDE SEQUENCE [LARGE SCALE GENOMIC DNA]</scope>
    <source>
        <strain evidence="1 2">CECT 3226</strain>
    </source>
</reference>
<evidence type="ECO:0000313" key="1">
    <source>
        <dbReference type="EMBL" id="MBB5123420.1"/>
    </source>
</evidence>